<dbReference type="Proteomes" id="UP000037460">
    <property type="component" value="Unassembled WGS sequence"/>
</dbReference>
<organism evidence="1 2">
    <name type="scientific">Chrysochromulina tobinii</name>
    <dbReference type="NCBI Taxonomy" id="1460289"/>
    <lineage>
        <taxon>Eukaryota</taxon>
        <taxon>Haptista</taxon>
        <taxon>Haptophyta</taxon>
        <taxon>Prymnesiophyceae</taxon>
        <taxon>Prymnesiales</taxon>
        <taxon>Chrysochromulinaceae</taxon>
        <taxon>Chrysochromulina</taxon>
    </lineage>
</organism>
<dbReference type="AlphaFoldDB" id="A0A0M0KSS3"/>
<dbReference type="OrthoDB" id="163438at2759"/>
<accession>A0A0M0KSS3</accession>
<evidence type="ECO:0000313" key="1">
    <source>
        <dbReference type="EMBL" id="KOO41875.1"/>
    </source>
</evidence>
<proteinExistence type="predicted"/>
<reference evidence="2" key="1">
    <citation type="journal article" date="2015" name="PLoS Genet.">
        <title>Genome Sequence and Transcriptome Analyses of Chrysochromulina tobin: Metabolic Tools for Enhanced Algal Fitness in the Prominent Order Prymnesiales (Haptophyceae).</title>
        <authorList>
            <person name="Hovde B.T."/>
            <person name="Deodato C.R."/>
            <person name="Hunsperger H.M."/>
            <person name="Ryken S.A."/>
            <person name="Yost W."/>
            <person name="Jha R.K."/>
            <person name="Patterson J."/>
            <person name="Monnat R.J. Jr."/>
            <person name="Barlow S.B."/>
            <person name="Starkenburg S.R."/>
            <person name="Cattolico R.A."/>
        </authorList>
    </citation>
    <scope>NUCLEOTIDE SEQUENCE</scope>
    <source>
        <strain evidence="2">CCMP291</strain>
    </source>
</reference>
<name>A0A0M0KSS3_9EUKA</name>
<sequence>MMRIRGGMGAGASALTDESPDADIKAAYEGASAQERSVFLVKVGDQEKKKLSAPGSLLRSLAAMLAHRLPGYKEKLEATGAPGEAVDDPAELFKALFFETPLPLLVSEVPAPERPTR</sequence>
<evidence type="ECO:0000313" key="2">
    <source>
        <dbReference type="Proteomes" id="UP000037460"/>
    </source>
</evidence>
<protein>
    <submittedName>
        <fullName evidence="1">Uncharacterized protein</fullName>
    </submittedName>
</protein>
<keyword evidence="2" id="KW-1185">Reference proteome</keyword>
<gene>
    <name evidence="1" type="ORF">Ctob_010132</name>
</gene>
<dbReference type="EMBL" id="JWZX01000581">
    <property type="protein sequence ID" value="KOO41875.1"/>
    <property type="molecule type" value="Genomic_DNA"/>
</dbReference>
<comment type="caution">
    <text evidence="1">The sequence shown here is derived from an EMBL/GenBank/DDBJ whole genome shotgun (WGS) entry which is preliminary data.</text>
</comment>